<sequence>MTTPNFPTDQFCRSMVRFLDALEYEDDNLTHAERVEGLRYVHSRTVAYFNQPLPRETLKGVNPARITAVSRTIPHFVVYCWSKVPKDVQVDISIFLAIINVLDDEINTDPNTVMSSFWGDLFQGKQQKHPFWVLMSEHLPRLLSHYGSFCSFNIMRCTFDYFEGCWIEQHNFQGYPGSDNYPLFLRRLNCLGGAVAGTIFPAAEFDDQHLFKELACIMAQIDGPVAFVNDLFSFYKEFDLDEANLVSNWCTVDGISIEHALDRLTDDTIQACVRILDIFKEKDPKVLATVRAFIHGYVTWHFCELRYRLREIYDNAGNGPVGAKFRQYFEKALDVGWVNLNEWVLPPKGHKLNGSDGTQLHGSMIQATSSKLNAFKMGFQVTELQVNGY</sequence>
<dbReference type="GO" id="GO:0045482">
    <property type="term" value="F:trichodiene synthase activity"/>
    <property type="evidence" value="ECO:0007669"/>
    <property type="project" value="UniProtKB-UniRule"/>
</dbReference>
<dbReference type="InterPro" id="IPR008949">
    <property type="entry name" value="Isoprenoid_synthase_dom_sf"/>
</dbReference>
<dbReference type="Gene3D" id="1.10.600.10">
    <property type="entry name" value="Farnesyl Diphosphate Synthase"/>
    <property type="match status" value="1"/>
</dbReference>
<dbReference type="SUPFAM" id="SSF48576">
    <property type="entry name" value="Terpenoid synthases"/>
    <property type="match status" value="1"/>
</dbReference>
<evidence type="ECO:0000256" key="4">
    <source>
        <dbReference type="PIRSR" id="PIRSR001388-3"/>
    </source>
</evidence>
<dbReference type="Proteomes" id="UP000799438">
    <property type="component" value="Unassembled WGS sequence"/>
</dbReference>
<evidence type="ECO:0000313" key="5">
    <source>
        <dbReference type="EMBL" id="KAF2140917.1"/>
    </source>
</evidence>
<evidence type="ECO:0000256" key="2">
    <source>
        <dbReference type="ARBA" id="ARBA00023239"/>
    </source>
</evidence>
<dbReference type="AlphaFoldDB" id="A0A6A6BDE2"/>
<feature type="binding site" evidence="4">
    <location>
        <position position="233"/>
    </location>
    <ligand>
        <name>Mg(2+)</name>
        <dbReference type="ChEBI" id="CHEBI:18420"/>
        <label>2</label>
    </ligand>
</feature>
<dbReference type="UniPathway" id="UPA00267"/>
<comment type="function">
    <text evidence="3">TS is a member of the terpene cyclase group of enzymes. It catalyzes the isomerization and cyclization of farnesyl pyro-phosphate to form trichodiene, the first cyclic intermediate in the biosynthetic pathway for trichothecenes. It serves to branch trichothecene biosynthesis from the isoprenoid pathway.</text>
</comment>
<dbReference type="RefSeq" id="XP_033396630.1">
    <property type="nucleotide sequence ID" value="XM_033539099.1"/>
</dbReference>
<comment type="similarity">
    <text evidence="1 3">Belongs to the trichodiene synthase family.</text>
</comment>
<feature type="binding site" evidence="4">
    <location>
        <position position="103"/>
    </location>
    <ligand>
        <name>Mg(2+)</name>
        <dbReference type="ChEBI" id="CHEBI:18420"/>
        <label>1</label>
    </ligand>
</feature>
<organism evidence="5 6">
    <name type="scientific">Aplosporella prunicola CBS 121167</name>
    <dbReference type="NCBI Taxonomy" id="1176127"/>
    <lineage>
        <taxon>Eukaryota</taxon>
        <taxon>Fungi</taxon>
        <taxon>Dikarya</taxon>
        <taxon>Ascomycota</taxon>
        <taxon>Pezizomycotina</taxon>
        <taxon>Dothideomycetes</taxon>
        <taxon>Dothideomycetes incertae sedis</taxon>
        <taxon>Botryosphaeriales</taxon>
        <taxon>Aplosporellaceae</taxon>
        <taxon>Aplosporella</taxon>
    </lineage>
</organism>
<feature type="binding site" evidence="4">
    <location>
        <position position="241"/>
    </location>
    <ligand>
        <name>Mg(2+)</name>
        <dbReference type="ChEBI" id="CHEBI:18420"/>
        <label>3</label>
    </ligand>
</feature>
<keyword evidence="6" id="KW-1185">Reference proteome</keyword>
<dbReference type="InterPro" id="IPR010458">
    <property type="entry name" value="TRI5_ascomyc"/>
</dbReference>
<dbReference type="InterPro" id="IPR024652">
    <property type="entry name" value="Trichodiene_synth"/>
</dbReference>
<dbReference type="Pfam" id="PF06330">
    <property type="entry name" value="TRI5"/>
    <property type="match status" value="1"/>
</dbReference>
<dbReference type="EMBL" id="ML995488">
    <property type="protein sequence ID" value="KAF2140917.1"/>
    <property type="molecule type" value="Genomic_DNA"/>
</dbReference>
<reference evidence="5" key="1">
    <citation type="journal article" date="2020" name="Stud. Mycol.">
        <title>101 Dothideomycetes genomes: a test case for predicting lifestyles and emergence of pathogens.</title>
        <authorList>
            <person name="Haridas S."/>
            <person name="Albert R."/>
            <person name="Binder M."/>
            <person name="Bloem J."/>
            <person name="Labutti K."/>
            <person name="Salamov A."/>
            <person name="Andreopoulos B."/>
            <person name="Baker S."/>
            <person name="Barry K."/>
            <person name="Bills G."/>
            <person name="Bluhm B."/>
            <person name="Cannon C."/>
            <person name="Castanera R."/>
            <person name="Culley D."/>
            <person name="Daum C."/>
            <person name="Ezra D."/>
            <person name="Gonzalez J."/>
            <person name="Henrissat B."/>
            <person name="Kuo A."/>
            <person name="Liang C."/>
            <person name="Lipzen A."/>
            <person name="Lutzoni F."/>
            <person name="Magnuson J."/>
            <person name="Mondo S."/>
            <person name="Nolan M."/>
            <person name="Ohm R."/>
            <person name="Pangilinan J."/>
            <person name="Park H.-J."/>
            <person name="Ramirez L."/>
            <person name="Alfaro M."/>
            <person name="Sun H."/>
            <person name="Tritt A."/>
            <person name="Yoshinaga Y."/>
            <person name="Zwiers L.-H."/>
            <person name="Turgeon B."/>
            <person name="Goodwin S."/>
            <person name="Spatafora J."/>
            <person name="Crous P."/>
            <person name="Grigoriev I."/>
        </authorList>
    </citation>
    <scope>NUCLEOTIDE SEQUENCE</scope>
    <source>
        <strain evidence="5">CBS 121167</strain>
    </source>
</reference>
<accession>A0A6A6BDE2</accession>
<evidence type="ECO:0000256" key="3">
    <source>
        <dbReference type="PIRNR" id="PIRNR001388"/>
    </source>
</evidence>
<evidence type="ECO:0000256" key="1">
    <source>
        <dbReference type="ARBA" id="ARBA00007946"/>
    </source>
</evidence>
<name>A0A6A6BDE2_9PEZI</name>
<dbReference type="OrthoDB" id="2998174at2759"/>
<proteinExistence type="inferred from homology"/>
<feature type="binding site" evidence="4">
    <location>
        <position position="229"/>
    </location>
    <ligand>
        <name>Mg(2+)</name>
        <dbReference type="ChEBI" id="CHEBI:18420"/>
        <label>2</label>
    </ligand>
</feature>
<gene>
    <name evidence="5" type="ORF">K452DRAFT_272633</name>
</gene>
<dbReference type="SFLD" id="SFLDS00005">
    <property type="entry name" value="Isoprenoid_Synthase_Type_I"/>
    <property type="match status" value="1"/>
</dbReference>
<dbReference type="PIRSF" id="PIRSF001388">
    <property type="entry name" value="TRI5"/>
    <property type="match status" value="1"/>
</dbReference>
<feature type="binding site" evidence="4">
    <location>
        <position position="237"/>
    </location>
    <ligand>
        <name>Mg(2+)</name>
        <dbReference type="ChEBI" id="CHEBI:18420"/>
        <label>2</label>
    </ligand>
</feature>
<comment type="catalytic activity">
    <reaction evidence="3">
        <text>(2E,6E)-farnesyl diphosphate = trichodiene + diphosphate</text>
        <dbReference type="Rhea" id="RHEA:12052"/>
        <dbReference type="ChEBI" id="CHEBI:15861"/>
        <dbReference type="ChEBI" id="CHEBI:33019"/>
        <dbReference type="ChEBI" id="CHEBI:175763"/>
        <dbReference type="EC" id="4.2.3.6"/>
    </reaction>
</comment>
<dbReference type="GeneID" id="54296595"/>
<dbReference type="EC" id="4.2.3.6" evidence="3"/>
<comment type="pathway">
    <text evidence="3">Sesquiterpene biosynthesis; trichothecene biosynthesis.</text>
</comment>
<comment type="cofactor">
    <cofactor evidence="4">
        <name>Mg(2+)</name>
        <dbReference type="ChEBI" id="CHEBI:18420"/>
    </cofactor>
</comment>
<dbReference type="GO" id="GO:0016106">
    <property type="term" value="P:sesquiterpenoid biosynthetic process"/>
    <property type="evidence" value="ECO:0007669"/>
    <property type="project" value="UniProtKB-UniRule"/>
</dbReference>
<dbReference type="SFLD" id="SFLDG01021">
    <property type="entry name" value="Trichodiene_Synthase_Like"/>
    <property type="match status" value="1"/>
</dbReference>
<protein>
    <recommendedName>
        <fullName evidence="3">Trichodiene synthase</fullName>
        <ecNumber evidence="3">4.2.3.6</ecNumber>
    </recommendedName>
    <alternativeName>
        <fullName evidence="3">Sesquiterpene cyclase</fullName>
    </alternativeName>
</protein>
<evidence type="ECO:0000313" key="6">
    <source>
        <dbReference type="Proteomes" id="UP000799438"/>
    </source>
</evidence>
<keyword evidence="4" id="KW-0460">Magnesium</keyword>
<keyword evidence="2 3" id="KW-0456">Lyase</keyword>
<feature type="binding site" evidence="4">
    <location>
        <position position="168"/>
    </location>
    <ligand>
        <name>Mg(2+)</name>
        <dbReference type="ChEBI" id="CHEBI:18420"/>
        <label>1</label>
    </ligand>
</feature>